<dbReference type="SUPFAM" id="SSF56327">
    <property type="entry name" value="LDH C-terminal domain-like"/>
    <property type="match status" value="1"/>
</dbReference>
<dbReference type="PIRSF" id="PIRSF000102">
    <property type="entry name" value="Lac_mal_DH"/>
    <property type="match status" value="1"/>
</dbReference>
<comment type="caution">
    <text evidence="7">Lacks conserved residue(s) required for the propagation of feature annotation.</text>
</comment>
<keyword evidence="5 7" id="KW-0520">NAD</keyword>
<evidence type="ECO:0000256" key="3">
    <source>
        <dbReference type="ARBA" id="ARBA00012967"/>
    </source>
</evidence>
<feature type="binding site" evidence="7">
    <location>
        <position position="91"/>
    </location>
    <ligand>
        <name>substrate</name>
    </ligand>
</feature>
<dbReference type="EMBL" id="JAGGLU010000002">
    <property type="protein sequence ID" value="MBP2057285.1"/>
    <property type="molecule type" value="Genomic_DNA"/>
</dbReference>
<dbReference type="InterPro" id="IPR018177">
    <property type="entry name" value="L-lactate_DH_AS"/>
</dbReference>
<keyword evidence="7" id="KW-0963">Cytoplasm</keyword>
<feature type="binding site" evidence="7">
    <location>
        <begin position="121"/>
        <end position="123"/>
    </location>
    <ligand>
        <name>NAD(+)</name>
        <dbReference type="ChEBI" id="CHEBI:57540"/>
    </ligand>
</feature>
<accession>A0ABS4MC67</accession>
<comment type="function">
    <text evidence="7">Catalyzes the conversion of lactate to pyruvate.</text>
</comment>
<dbReference type="RefSeq" id="WP_209685967.1">
    <property type="nucleotide sequence ID" value="NZ_JAGGLU010000002.1"/>
</dbReference>
<evidence type="ECO:0000256" key="1">
    <source>
        <dbReference type="ARBA" id="ARBA00004843"/>
    </source>
</evidence>
<dbReference type="PANTHER" id="PTHR43128">
    <property type="entry name" value="L-2-HYDROXYCARBOXYLATE DEHYDROGENASE (NAD(P)(+))"/>
    <property type="match status" value="1"/>
</dbReference>
<evidence type="ECO:0000256" key="7">
    <source>
        <dbReference type="HAMAP-Rule" id="MF_00488"/>
    </source>
</evidence>
<feature type="binding site" evidence="7">
    <location>
        <position position="17"/>
    </location>
    <ligand>
        <name>NAD(+)</name>
        <dbReference type="ChEBI" id="CHEBI:57540"/>
    </ligand>
</feature>
<feature type="binding site" evidence="7">
    <location>
        <position position="43"/>
    </location>
    <ligand>
        <name>NAD(+)</name>
        <dbReference type="ChEBI" id="CHEBI:57540"/>
    </ligand>
</feature>
<dbReference type="Pfam" id="PF00056">
    <property type="entry name" value="Ldh_1_N"/>
    <property type="match status" value="1"/>
</dbReference>
<evidence type="ECO:0000313" key="10">
    <source>
        <dbReference type="EMBL" id="MBP2057285.1"/>
    </source>
</evidence>
<proteinExistence type="inferred from homology"/>
<dbReference type="GO" id="GO:0004459">
    <property type="term" value="F:L-lactate dehydrogenase (NAD+) activity"/>
    <property type="evidence" value="ECO:0007669"/>
    <property type="project" value="UniProtKB-EC"/>
</dbReference>
<comment type="pathway">
    <text evidence="1 7">Fermentation; pyruvate fermentation to lactate; (S)-lactate from pyruvate: step 1/1.</text>
</comment>
<dbReference type="Gene3D" id="3.40.50.720">
    <property type="entry name" value="NAD(P)-binding Rossmann-like Domain"/>
    <property type="match status" value="1"/>
</dbReference>
<dbReference type="PANTHER" id="PTHR43128:SF16">
    <property type="entry name" value="L-LACTATE DEHYDROGENASE"/>
    <property type="match status" value="1"/>
</dbReference>
<feature type="binding site" evidence="7">
    <location>
        <begin position="82"/>
        <end position="83"/>
    </location>
    <ligand>
        <name>NAD(+)</name>
        <dbReference type="ChEBI" id="CHEBI:57540"/>
    </ligand>
</feature>
<comment type="catalytic activity">
    <reaction evidence="6 7">
        <text>(S)-lactate + NAD(+) = pyruvate + NADH + H(+)</text>
        <dbReference type="Rhea" id="RHEA:23444"/>
        <dbReference type="ChEBI" id="CHEBI:15361"/>
        <dbReference type="ChEBI" id="CHEBI:15378"/>
        <dbReference type="ChEBI" id="CHEBI:16651"/>
        <dbReference type="ChEBI" id="CHEBI:57540"/>
        <dbReference type="ChEBI" id="CHEBI:57945"/>
        <dbReference type="EC" id="1.1.1.27"/>
    </reaction>
</comment>
<feature type="active site" description="Proton acceptor" evidence="7">
    <location>
        <position position="178"/>
    </location>
</feature>
<keyword evidence="11" id="KW-1185">Reference proteome</keyword>
<evidence type="ECO:0000256" key="6">
    <source>
        <dbReference type="ARBA" id="ARBA00049258"/>
    </source>
</evidence>
<dbReference type="HAMAP" id="MF_00488">
    <property type="entry name" value="Lactate_dehydrog"/>
    <property type="match status" value="1"/>
</dbReference>
<evidence type="ECO:0000313" key="11">
    <source>
        <dbReference type="Proteomes" id="UP001519292"/>
    </source>
</evidence>
<dbReference type="Proteomes" id="UP001519292">
    <property type="component" value="Unassembled WGS sequence"/>
</dbReference>
<dbReference type="InterPro" id="IPR001557">
    <property type="entry name" value="L-lactate/malate_DH"/>
</dbReference>
<evidence type="ECO:0000256" key="2">
    <source>
        <dbReference type="ARBA" id="ARBA00006054"/>
    </source>
</evidence>
<organism evidence="10 11">
    <name type="scientific">Lactobacillus colini</name>
    <dbReference type="NCBI Taxonomy" id="1819254"/>
    <lineage>
        <taxon>Bacteria</taxon>
        <taxon>Bacillati</taxon>
        <taxon>Bacillota</taxon>
        <taxon>Bacilli</taxon>
        <taxon>Lactobacillales</taxon>
        <taxon>Lactobacillaceae</taxon>
        <taxon>Lactobacillus</taxon>
    </lineage>
</organism>
<dbReference type="Gene3D" id="3.90.110.10">
    <property type="entry name" value="Lactate dehydrogenase/glycoside hydrolase, family 4, C-terminal"/>
    <property type="match status" value="1"/>
</dbReference>
<dbReference type="InterPro" id="IPR011304">
    <property type="entry name" value="L-lactate_DH"/>
</dbReference>
<dbReference type="Pfam" id="PF02866">
    <property type="entry name" value="Ldh_1_C"/>
    <property type="match status" value="1"/>
</dbReference>
<feature type="binding site" evidence="7">
    <location>
        <position position="68"/>
    </location>
    <ligand>
        <name>NAD(+)</name>
        <dbReference type="ChEBI" id="CHEBI:57540"/>
    </ligand>
</feature>
<name>A0ABS4MC67_9LACO</name>
<comment type="caution">
    <text evidence="10">The sequence shown here is derived from an EMBL/GenBank/DDBJ whole genome shotgun (WGS) entry which is preliminary data.</text>
</comment>
<dbReference type="PROSITE" id="PS00064">
    <property type="entry name" value="L_LDH"/>
    <property type="match status" value="1"/>
</dbReference>
<dbReference type="InterPro" id="IPR015955">
    <property type="entry name" value="Lactate_DH/Glyco_Ohase_4_C"/>
</dbReference>
<feature type="domain" description="Lactate/malate dehydrogenase C-terminal" evidence="9">
    <location>
        <begin position="148"/>
        <end position="316"/>
    </location>
</feature>
<feature type="modified residue" description="Phosphotyrosine" evidence="7">
    <location>
        <position position="223"/>
    </location>
</feature>
<keyword evidence="4 7" id="KW-0560">Oxidoreductase</keyword>
<keyword evidence="7" id="KW-0597">Phosphoprotein</keyword>
<feature type="binding site" evidence="7">
    <location>
        <position position="232"/>
    </location>
    <ligand>
        <name>substrate</name>
    </ligand>
</feature>
<feature type="binding site" evidence="7">
    <location>
        <position position="38"/>
    </location>
    <ligand>
        <name>NAD(+)</name>
        <dbReference type="ChEBI" id="CHEBI:57540"/>
    </ligand>
</feature>
<evidence type="ECO:0000256" key="4">
    <source>
        <dbReference type="ARBA" id="ARBA00023002"/>
    </source>
</evidence>
<evidence type="ECO:0000259" key="9">
    <source>
        <dbReference type="Pfam" id="PF02866"/>
    </source>
</evidence>
<reference evidence="10 11" key="1">
    <citation type="submission" date="2021-03" db="EMBL/GenBank/DDBJ databases">
        <title>Genomic Encyclopedia of Type Strains, Phase IV (KMG-IV): sequencing the most valuable type-strain genomes for metagenomic binning, comparative biology and taxonomic classification.</title>
        <authorList>
            <person name="Goeker M."/>
        </authorList>
    </citation>
    <scope>NUCLEOTIDE SEQUENCE [LARGE SCALE GENOMIC DNA]</scope>
    <source>
        <strain evidence="10 11">DSM 101872</strain>
    </source>
</reference>
<dbReference type="NCBIfam" id="NF000824">
    <property type="entry name" value="PRK00066.1"/>
    <property type="match status" value="1"/>
</dbReference>
<dbReference type="InterPro" id="IPR022383">
    <property type="entry name" value="Lactate/malate_DH_C"/>
</dbReference>
<dbReference type="PRINTS" id="PR00086">
    <property type="entry name" value="LLDHDRGNASE"/>
</dbReference>
<evidence type="ECO:0000259" key="8">
    <source>
        <dbReference type="Pfam" id="PF00056"/>
    </source>
</evidence>
<feature type="binding site" evidence="7">
    <location>
        <begin position="151"/>
        <end position="154"/>
    </location>
    <ligand>
        <name>substrate</name>
    </ligand>
</feature>
<gene>
    <name evidence="7" type="primary">ldh</name>
    <name evidence="10" type="ORF">J2Z60_000449</name>
</gene>
<dbReference type="InterPro" id="IPR001236">
    <property type="entry name" value="Lactate/malate_DH_N"/>
</dbReference>
<evidence type="ECO:0000256" key="5">
    <source>
        <dbReference type="ARBA" id="ARBA00023027"/>
    </source>
</evidence>
<dbReference type="EC" id="1.1.1.27" evidence="3 7"/>
<feature type="domain" description="Lactate/malate dehydrogenase N-terminal" evidence="8">
    <location>
        <begin position="8"/>
        <end position="145"/>
    </location>
</feature>
<comment type="subcellular location">
    <subcellularLocation>
        <location evidence="7">Cytoplasm</location>
    </subcellularLocation>
</comment>
<dbReference type="CDD" id="cd05291">
    <property type="entry name" value="HicDH_like"/>
    <property type="match status" value="1"/>
</dbReference>
<feature type="binding site" evidence="7">
    <location>
        <position position="85"/>
    </location>
    <ligand>
        <name>substrate</name>
    </ligand>
</feature>
<dbReference type="NCBIfam" id="TIGR01771">
    <property type="entry name" value="L-LDH-NAD"/>
    <property type="match status" value="1"/>
</dbReference>
<comment type="subunit">
    <text evidence="7">Homotetramer.</text>
</comment>
<feature type="binding site" evidence="7">
    <location>
        <begin position="123"/>
        <end position="126"/>
    </location>
    <ligand>
        <name>substrate</name>
    </ligand>
</feature>
<sequence length="323" mass="35001">MTEEKIHKVILVGDGAVGSSYAFALVHQGIAQELGIVDVVKDRTKGDAIDLADATPWTAAKNIYSAEYSDAKDADLVVITAGAPQKPGETRLDLVNKNLKILSSIVEPVVESGFKGIFLVAANPVDILTHATWKMSGFPKDRVIGSGTSLDSGRLQKLIGEMEHVDPASVNAYMLGEHGDTEFPAWSYNNVGGVKVADWVKAHPEVGENKLEEIHKEVADMAYTIINLKGATFYGIGTALAMITKAILNNEHRVLPLSVPMDGQYGLHDLHIGTPAVVGRHGLEQIIEMPLNEDEMEKMHASADQLKKVMDKAFKETGVKVRQ</sequence>
<dbReference type="InterPro" id="IPR036291">
    <property type="entry name" value="NAD(P)-bd_dom_sf"/>
</dbReference>
<comment type="similarity">
    <text evidence="2 7">Belongs to the LDH/MDH superfamily. LDH family.</text>
</comment>
<dbReference type="SUPFAM" id="SSF51735">
    <property type="entry name" value="NAD(P)-binding Rossmann-fold domains"/>
    <property type="match status" value="1"/>
</dbReference>
<feature type="binding site" evidence="7">
    <location>
        <position position="104"/>
    </location>
    <ligand>
        <name>NAD(+)</name>
        <dbReference type="ChEBI" id="CHEBI:57540"/>
    </ligand>
</feature>
<protein>
    <recommendedName>
        <fullName evidence="3 7">L-lactate dehydrogenase</fullName>
        <shortName evidence="7">L-LDH</shortName>
        <ecNumber evidence="3 7">1.1.1.27</ecNumber>
    </recommendedName>
</protein>
<feature type="binding site" evidence="7">
    <location>
        <position position="146"/>
    </location>
    <ligand>
        <name>NAD(+)</name>
        <dbReference type="ChEBI" id="CHEBI:57540"/>
    </ligand>
</feature>